<evidence type="ECO:0000313" key="1">
    <source>
        <dbReference type="EMBL" id="AFA39036.1"/>
    </source>
</evidence>
<proteinExistence type="predicted"/>
<organism evidence="1 2">
    <name type="scientific">Pyrobaculum oguniense (strain DSM 13380 / JCM 10595 / TE7)</name>
    <dbReference type="NCBI Taxonomy" id="698757"/>
    <lineage>
        <taxon>Archaea</taxon>
        <taxon>Thermoproteota</taxon>
        <taxon>Thermoprotei</taxon>
        <taxon>Thermoproteales</taxon>
        <taxon>Thermoproteaceae</taxon>
        <taxon>Pyrobaculum</taxon>
    </lineage>
</organism>
<reference evidence="1 2" key="1">
    <citation type="journal article" date="2012" name="Stand. Genomic Sci.">
        <title>Complete genome sequence of Pyrobaculum oguniense.</title>
        <authorList>
            <person name="Bernick D.L."/>
            <person name="Karplus K."/>
            <person name="Lui L.M."/>
            <person name="Coker J.K."/>
            <person name="Murphy J.N."/>
            <person name="Chan P.P."/>
            <person name="Cozen A.E."/>
            <person name="Lowe T.M."/>
        </authorList>
    </citation>
    <scope>NUCLEOTIDE SEQUENCE [LARGE SCALE GENOMIC DNA]</scope>
    <source>
        <strain evidence="1 2">TE7</strain>
    </source>
</reference>
<keyword evidence="2" id="KW-1185">Reference proteome</keyword>
<dbReference type="STRING" id="698757.Pogu_1009"/>
<dbReference type="HOGENOM" id="CLU_1163839_0_0_2"/>
<protein>
    <submittedName>
        <fullName evidence="1">Uncharacterized protein</fullName>
    </submittedName>
</protein>
<gene>
    <name evidence="1" type="ordered locus">Pogu_1009</name>
</gene>
<dbReference type="SUPFAM" id="SSF46785">
    <property type="entry name" value="Winged helix' DNA-binding domain"/>
    <property type="match status" value="1"/>
</dbReference>
<accession>H6Q9X8</accession>
<evidence type="ECO:0000313" key="2">
    <source>
        <dbReference type="Proteomes" id="UP000009062"/>
    </source>
</evidence>
<dbReference type="Proteomes" id="UP000009062">
    <property type="component" value="Chromosome"/>
</dbReference>
<dbReference type="KEGG" id="pog:Pogu_1009"/>
<name>H6Q9X8_PYROT</name>
<dbReference type="eggNOG" id="arCOG00744">
    <property type="taxonomic scope" value="Archaea"/>
</dbReference>
<dbReference type="AlphaFoldDB" id="H6Q9X8"/>
<dbReference type="EMBL" id="CP003316">
    <property type="protein sequence ID" value="AFA39036.1"/>
    <property type="molecule type" value="Genomic_DNA"/>
</dbReference>
<sequence length="238" mass="27086">MLNLPSLDHSAHEILSYIAIKGPVTMYRVARDLSYHFSHTYRKAYKLEKQGLIKKVGNGRAALYEATLGGYVYCYVAGVEPREVVVSKISKMLGLDHFSVEEVESFLKLYISVADHYAPLGGFVTMVSYLLERCGWEVERCAKLREKELILATRVISYGIISLIRRFYTQSLIITGRDYFVVYDVEKMRLVAAHCRLCGRDKYCSLDPCPTLSNEVEPRLKVIVQRGVARVGNWATND</sequence>
<dbReference type="InterPro" id="IPR036390">
    <property type="entry name" value="WH_DNA-bd_sf"/>
</dbReference>